<dbReference type="EMBL" id="CAIJ01000163">
    <property type="protein sequence ID" value="CCI01683.1"/>
    <property type="molecule type" value="Genomic_DNA"/>
</dbReference>
<sequence>MSLMTNSWLMLLKLLDSLILCVISLTYIVVIDLCVLCVSVVRSPHYLLLAVFIDYLDQKKPVFPNFSGKLDKLILRF</sequence>
<keyword evidence="1" id="KW-0812">Transmembrane</keyword>
<accession>I4G172</accession>
<evidence type="ECO:0000256" key="1">
    <source>
        <dbReference type="SAM" id="Phobius"/>
    </source>
</evidence>
<evidence type="ECO:0000313" key="3">
    <source>
        <dbReference type="Proteomes" id="UP000003480"/>
    </source>
</evidence>
<dbReference type="AlphaFoldDB" id="I4G172"/>
<comment type="caution">
    <text evidence="2">The sequence shown here is derived from an EMBL/GenBank/DDBJ whole genome shotgun (WGS) entry which is preliminary data.</text>
</comment>
<feature type="transmembrane region" description="Helical" evidence="1">
    <location>
        <begin position="17"/>
        <end position="41"/>
    </location>
</feature>
<dbReference type="HOGENOM" id="CLU_2634086_0_0_3"/>
<organism evidence="2 3">
    <name type="scientific">Microcystis aeruginosa PCC 9443</name>
    <dbReference type="NCBI Taxonomy" id="1160281"/>
    <lineage>
        <taxon>Bacteria</taxon>
        <taxon>Bacillati</taxon>
        <taxon>Cyanobacteriota</taxon>
        <taxon>Cyanophyceae</taxon>
        <taxon>Oscillatoriophycideae</taxon>
        <taxon>Chroococcales</taxon>
        <taxon>Microcystaceae</taxon>
        <taxon>Microcystis</taxon>
    </lineage>
</organism>
<keyword evidence="1" id="KW-0472">Membrane</keyword>
<proteinExistence type="predicted"/>
<protein>
    <submittedName>
        <fullName evidence="2">Uncharacterized protein</fullName>
    </submittedName>
</protein>
<name>I4G172_MICAE</name>
<keyword evidence="1" id="KW-1133">Transmembrane helix</keyword>
<evidence type="ECO:0000313" key="2">
    <source>
        <dbReference type="EMBL" id="CCI01683.1"/>
    </source>
</evidence>
<dbReference type="Proteomes" id="UP000003480">
    <property type="component" value="Unassembled WGS sequence"/>
</dbReference>
<reference evidence="2 3" key="1">
    <citation type="submission" date="2012-04" db="EMBL/GenBank/DDBJ databases">
        <authorList>
            <person name="Genoscope - CEA"/>
        </authorList>
    </citation>
    <scope>NUCLEOTIDE SEQUENCE [LARGE SCALE GENOMIC DNA]</scope>
    <source>
        <strain evidence="2 3">9443</strain>
    </source>
</reference>
<gene>
    <name evidence="2" type="ORF">MICAC_2450005</name>
</gene>